<dbReference type="Proteomes" id="UP000294621">
    <property type="component" value="Unassembled WGS sequence"/>
</dbReference>
<dbReference type="InterPro" id="IPR003736">
    <property type="entry name" value="PAAI_dom"/>
</dbReference>
<evidence type="ECO:0000313" key="4">
    <source>
        <dbReference type="EMBL" id="TDL39785.1"/>
    </source>
</evidence>
<dbReference type="SUPFAM" id="SSF54637">
    <property type="entry name" value="Thioesterase/thiol ester dehydrase-isomerase"/>
    <property type="match status" value="1"/>
</dbReference>
<gene>
    <name evidence="4" type="ORF">E2R57_04770</name>
</gene>
<dbReference type="GO" id="GO:0061522">
    <property type="term" value="F:1,4-dihydroxy-2-naphthoyl-CoA thioesterase activity"/>
    <property type="evidence" value="ECO:0007669"/>
    <property type="project" value="TreeGrafter"/>
</dbReference>
<dbReference type="GO" id="GO:0005829">
    <property type="term" value="C:cytosol"/>
    <property type="evidence" value="ECO:0007669"/>
    <property type="project" value="TreeGrafter"/>
</dbReference>
<proteinExistence type="inferred from homology"/>
<dbReference type="AlphaFoldDB" id="A0A4R5Y8X9"/>
<evidence type="ECO:0000259" key="3">
    <source>
        <dbReference type="Pfam" id="PF03061"/>
    </source>
</evidence>
<dbReference type="PANTHER" id="PTHR43240">
    <property type="entry name" value="1,4-DIHYDROXY-2-NAPHTHOYL-COA THIOESTERASE 1"/>
    <property type="match status" value="1"/>
</dbReference>
<evidence type="ECO:0000256" key="1">
    <source>
        <dbReference type="ARBA" id="ARBA00008324"/>
    </source>
</evidence>
<evidence type="ECO:0000256" key="2">
    <source>
        <dbReference type="ARBA" id="ARBA00022801"/>
    </source>
</evidence>
<sequence length="231" mass="23586">MEWPSRTRSRGWPVMGTTGAAVAETDSPAGAGTLSLTAVPPRALPPSRAGSCGRTSDGKGAGLVVSLTGASLVGMMDNFTPGPFAEELAAAGVPDHLHAWLGRYGIGALVVKMGIRFLEMSPERTVATMPVEGNTQVAGILHGGAHVVLAETLGSFAASMHAGEGRHAVGIEVSAAHHRSIAAGMVTGTCTAIHLGGTLATHEIVMTDDQGRRLSTARITNLIRKNAPGGQ</sequence>
<organism evidence="4 5">
    <name type="scientific">Arthrobacter nitrophenolicus</name>
    <dbReference type="NCBI Taxonomy" id="683150"/>
    <lineage>
        <taxon>Bacteria</taxon>
        <taxon>Bacillati</taxon>
        <taxon>Actinomycetota</taxon>
        <taxon>Actinomycetes</taxon>
        <taxon>Micrococcales</taxon>
        <taxon>Micrococcaceae</taxon>
        <taxon>Arthrobacter</taxon>
    </lineage>
</organism>
<dbReference type="Gene3D" id="3.10.129.10">
    <property type="entry name" value="Hotdog Thioesterase"/>
    <property type="match status" value="1"/>
</dbReference>
<evidence type="ECO:0000313" key="5">
    <source>
        <dbReference type="Proteomes" id="UP000294621"/>
    </source>
</evidence>
<dbReference type="NCBIfam" id="TIGR00369">
    <property type="entry name" value="unchar_dom_1"/>
    <property type="match status" value="1"/>
</dbReference>
<dbReference type="InterPro" id="IPR029069">
    <property type="entry name" value="HotDog_dom_sf"/>
</dbReference>
<name>A0A4R5Y8X9_9MICC</name>
<dbReference type="CDD" id="cd03443">
    <property type="entry name" value="PaaI_thioesterase"/>
    <property type="match status" value="1"/>
</dbReference>
<protein>
    <submittedName>
        <fullName evidence="4">Hotdog fold thioesterase</fullName>
    </submittedName>
</protein>
<reference evidence="4 5" key="1">
    <citation type="submission" date="2019-03" db="EMBL/GenBank/DDBJ databases">
        <title>Genome Sequencing and Assembly of Various Microbes Isolated from Partially Reclaimed Soil and Acid Mine Drainage (AMD) Site.</title>
        <authorList>
            <person name="Steinbock B."/>
            <person name="Bechtold R."/>
            <person name="Sevigny J.L."/>
            <person name="Thomas D."/>
            <person name="Cuthill L.R."/>
            <person name="Aveiro Johannsen E.J."/>
            <person name="Thomas K."/>
            <person name="Ghosh A."/>
        </authorList>
    </citation>
    <scope>NUCLEOTIDE SEQUENCE [LARGE SCALE GENOMIC DNA]</scope>
    <source>
        <strain evidence="4 5">S-A1</strain>
    </source>
</reference>
<comment type="caution">
    <text evidence="4">The sequence shown here is derived from an EMBL/GenBank/DDBJ whole genome shotgun (WGS) entry which is preliminary data.</text>
</comment>
<dbReference type="OrthoDB" id="9798208at2"/>
<dbReference type="InterPro" id="IPR006683">
    <property type="entry name" value="Thioestr_dom"/>
</dbReference>
<dbReference type="EMBL" id="SMZQ01000002">
    <property type="protein sequence ID" value="TDL39785.1"/>
    <property type="molecule type" value="Genomic_DNA"/>
</dbReference>
<feature type="domain" description="Thioesterase" evidence="3">
    <location>
        <begin position="139"/>
        <end position="213"/>
    </location>
</feature>
<accession>A0A4R5Y8X9</accession>
<dbReference type="STRING" id="683150.G205_09933"/>
<dbReference type="PANTHER" id="PTHR43240:SF5">
    <property type="entry name" value="1,4-DIHYDROXY-2-NAPHTHOYL-COA THIOESTERASE 1"/>
    <property type="match status" value="1"/>
</dbReference>
<keyword evidence="2" id="KW-0378">Hydrolase</keyword>
<comment type="similarity">
    <text evidence="1">Belongs to the thioesterase PaaI family.</text>
</comment>
<dbReference type="Pfam" id="PF03061">
    <property type="entry name" value="4HBT"/>
    <property type="match status" value="1"/>
</dbReference>